<reference evidence="3" key="1">
    <citation type="submission" date="2016-10" db="EMBL/GenBank/DDBJ databases">
        <authorList>
            <person name="Varghese N."/>
            <person name="Submissions S."/>
        </authorList>
    </citation>
    <scope>NUCLEOTIDE SEQUENCE [LARGE SCALE GENOMIC DNA]</scope>
    <source>
        <strain evidence="3">CGMCC 1.3566</strain>
    </source>
</reference>
<keyword evidence="1" id="KW-0812">Transmembrane</keyword>
<dbReference type="AlphaFoldDB" id="A0A1I0J2T0"/>
<keyword evidence="1" id="KW-0472">Membrane</keyword>
<organism evidence="2 3">
    <name type="scientific">Salinibacillus kushneri</name>
    <dbReference type="NCBI Taxonomy" id="237682"/>
    <lineage>
        <taxon>Bacteria</taxon>
        <taxon>Bacillati</taxon>
        <taxon>Bacillota</taxon>
        <taxon>Bacilli</taxon>
        <taxon>Bacillales</taxon>
        <taxon>Bacillaceae</taxon>
        <taxon>Salinibacillus</taxon>
    </lineage>
</organism>
<feature type="non-terminal residue" evidence="2">
    <location>
        <position position="1"/>
    </location>
</feature>
<keyword evidence="1" id="KW-1133">Transmembrane helix</keyword>
<gene>
    <name evidence="2" type="ORF">SAMN05421676_11583</name>
</gene>
<evidence type="ECO:0000313" key="3">
    <source>
        <dbReference type="Proteomes" id="UP000199095"/>
    </source>
</evidence>
<evidence type="ECO:0000313" key="2">
    <source>
        <dbReference type="EMBL" id="SEU04091.1"/>
    </source>
</evidence>
<feature type="transmembrane region" description="Helical" evidence="1">
    <location>
        <begin position="32"/>
        <end position="53"/>
    </location>
</feature>
<keyword evidence="3" id="KW-1185">Reference proteome</keyword>
<accession>A0A1I0J2T0</accession>
<dbReference type="Proteomes" id="UP000199095">
    <property type="component" value="Unassembled WGS sequence"/>
</dbReference>
<evidence type="ECO:0000256" key="1">
    <source>
        <dbReference type="SAM" id="Phobius"/>
    </source>
</evidence>
<dbReference type="EMBL" id="FOHJ01000015">
    <property type="protein sequence ID" value="SEU04091.1"/>
    <property type="molecule type" value="Genomic_DNA"/>
</dbReference>
<sequence>YNGLREEIGELEKKVAAMQKVEEGKSKVGKAVLNWGGLIIGILGLAAAFLKVFI</sequence>
<proteinExistence type="predicted"/>
<dbReference type="STRING" id="237682.SAMN05421676_11583"/>
<name>A0A1I0J2T0_9BACI</name>
<protein>
    <submittedName>
        <fullName evidence="2">Uncharacterized protein</fullName>
    </submittedName>
</protein>